<keyword evidence="4" id="KW-0812">Transmembrane</keyword>
<dbReference type="GO" id="GO:0005840">
    <property type="term" value="C:ribosome"/>
    <property type="evidence" value="ECO:0007669"/>
    <property type="project" value="UniProtKB-KW"/>
</dbReference>
<accession>A0A0E3DBJ3</accession>
<keyword evidence="4" id="KW-1133">Transmembrane helix</keyword>
<dbReference type="GO" id="GO:0006412">
    <property type="term" value="P:translation"/>
    <property type="evidence" value="ECO:0007669"/>
    <property type="project" value="InterPro"/>
</dbReference>
<dbReference type="GO" id="GO:1990904">
    <property type="term" value="C:ribonucleoprotein complex"/>
    <property type="evidence" value="ECO:0007669"/>
    <property type="project" value="UniProtKB-KW"/>
</dbReference>
<evidence type="ECO:0000313" key="5">
    <source>
        <dbReference type="EMBL" id="AHX02436.1"/>
    </source>
</evidence>
<proteinExistence type="inferred from homology"/>
<keyword evidence="5" id="KW-0496">Mitochondrion</keyword>
<comment type="similarity">
    <text evidence="1">Belongs to the universal ribosomal protein uS11 family.</text>
</comment>
<organism evidence="5">
    <name type="scientific">Ceramothamnion japonicum</name>
    <name type="common">Red alga</name>
    <name type="synonym">Ceramium japonicum</name>
    <dbReference type="NCBI Taxonomy" id="218448"/>
    <lineage>
        <taxon>Eukaryota</taxon>
        <taxon>Rhodophyta</taxon>
        <taxon>Florideophyceae</taxon>
        <taxon>Rhodymeniophycidae</taxon>
        <taxon>Ceramiales</taxon>
        <taxon>Ceramiaceae</taxon>
        <taxon>Ceramothamnion</taxon>
    </lineage>
</organism>
<dbReference type="Gene3D" id="3.30.420.80">
    <property type="entry name" value="Ribosomal protein S11"/>
    <property type="match status" value="1"/>
</dbReference>
<protein>
    <submittedName>
        <fullName evidence="5">Ribosomal protein S11</fullName>
    </submittedName>
</protein>
<geneLocation type="mitochondrion" evidence="5"/>
<dbReference type="InterPro" id="IPR001971">
    <property type="entry name" value="Ribosomal_uS11"/>
</dbReference>
<dbReference type="GO" id="GO:0003735">
    <property type="term" value="F:structural constituent of ribosome"/>
    <property type="evidence" value="ECO:0007669"/>
    <property type="project" value="InterPro"/>
</dbReference>
<dbReference type="PIRSF" id="PIRSF002131">
    <property type="entry name" value="Ribosomal_S11"/>
    <property type="match status" value="1"/>
</dbReference>
<feature type="transmembrane region" description="Helical" evidence="4">
    <location>
        <begin position="46"/>
        <end position="64"/>
    </location>
</feature>
<dbReference type="EMBL" id="KJ398159">
    <property type="protein sequence ID" value="AHX02436.1"/>
    <property type="molecule type" value="Genomic_DNA"/>
</dbReference>
<keyword evidence="2 5" id="KW-0689">Ribosomal protein</keyword>
<evidence type="ECO:0000256" key="3">
    <source>
        <dbReference type="ARBA" id="ARBA00023274"/>
    </source>
</evidence>
<evidence type="ECO:0000256" key="4">
    <source>
        <dbReference type="SAM" id="Phobius"/>
    </source>
</evidence>
<keyword evidence="4" id="KW-0472">Membrane</keyword>
<evidence type="ECO:0000256" key="1">
    <source>
        <dbReference type="ARBA" id="ARBA00006194"/>
    </source>
</evidence>
<dbReference type="InterPro" id="IPR036967">
    <property type="entry name" value="Ribosomal_uS11_sf"/>
</dbReference>
<dbReference type="Pfam" id="PF00411">
    <property type="entry name" value="Ribosomal_S11"/>
    <property type="match status" value="1"/>
</dbReference>
<feature type="transmembrane region" description="Helical" evidence="4">
    <location>
        <begin position="6"/>
        <end position="25"/>
    </location>
</feature>
<sequence length="115" mass="13301">MNNSKTLILFIYFSTNNILFTITDLKGNTKWQQTTGIRKVKGTRKISLVSIKFILALVAKFLLFKKIHIKIRGIAKFKRIVLKLIFKSISTTILSFCDLTKLPHNGTKKTKFRRV</sequence>
<gene>
    <name evidence="5" type="primary">rps11</name>
    <name evidence="5" type="ORF">Cjap.mt.30</name>
</gene>
<keyword evidence="3" id="KW-0687">Ribonucleoprotein</keyword>
<name>A0A0E3DBJ3_CERJP</name>
<dbReference type="SUPFAM" id="SSF53137">
    <property type="entry name" value="Translational machinery components"/>
    <property type="match status" value="1"/>
</dbReference>
<dbReference type="AlphaFoldDB" id="A0A0E3DBJ3"/>
<reference evidence="5" key="1">
    <citation type="submission" date="2014-02" db="EMBL/GenBank/DDBJ databases">
        <title>Complete mitochondrion genomes reveal florideophycean red algal diversity.</title>
        <authorList>
            <person name="Yang E.C."/>
            <person name="Yoon H.S."/>
        </authorList>
    </citation>
    <scope>NUCLEOTIDE SEQUENCE</scope>
</reference>
<evidence type="ECO:0000256" key="2">
    <source>
        <dbReference type="ARBA" id="ARBA00022980"/>
    </source>
</evidence>
<dbReference type="HAMAP" id="MF_01310">
    <property type="entry name" value="Ribosomal_uS11"/>
    <property type="match status" value="1"/>
</dbReference>